<feature type="transmembrane region" description="Helical" evidence="1">
    <location>
        <begin position="387"/>
        <end position="414"/>
    </location>
</feature>
<dbReference type="InterPro" id="IPR053018">
    <property type="entry name" value="Elsinochrome_Biosynth-Asso"/>
</dbReference>
<feature type="transmembrane region" description="Helical" evidence="1">
    <location>
        <begin position="105"/>
        <end position="129"/>
    </location>
</feature>
<gene>
    <name evidence="2" type="ORF">N8I77_010482</name>
</gene>
<sequence>MRHVAGFGVLISFGVSILVMVAAIIYGYWSRSLRSDRYNGLDDFILDTLRSPRGRDEEYTRRRVAALEKFILGLGDQQLVSGISITLAIYLIRFGVAGLDQKVSGYSYCIAVHLALLSCVVHLSSLTILRDHFDAHKHLRNIRICLILPAVGMLLPQLVLAQAVDSTVTLTCGLDSLVSITENESNFYQTIAILIIISGGFIRRIFEVYFPLCRKAPDVWIAKVCSKYIGYPKQWDLESYMDRSYKKRIGRAVRLVNVSGGGVPVLLIADVLMRELGLSFFAEIAWLLFYTTYSLCSLAWLFIWGGDGTIDQSPVTFTPSFGQILPLVLLIATGLAITETFAEPLEGRSREDTDNSSFGAVLIQIRNSIAKNLDEFRICQDFYALKAIIWILIACEILVLLFGAVVLAGFMNIAGPHNEALGWAGWFWSYFFFIYFYSGLVRSLVANLFWVRQKTFRSPVDLRWIQAQSMG</sequence>
<name>A0AAD9S7E7_PHOAM</name>
<evidence type="ECO:0000313" key="3">
    <source>
        <dbReference type="Proteomes" id="UP001265746"/>
    </source>
</evidence>
<comment type="caution">
    <text evidence="2">The sequence shown here is derived from an EMBL/GenBank/DDBJ whole genome shotgun (WGS) entry which is preliminary data.</text>
</comment>
<protein>
    <submittedName>
        <fullName evidence="2">Uncharacterized protein</fullName>
    </submittedName>
</protein>
<keyword evidence="1" id="KW-1133">Transmembrane helix</keyword>
<reference evidence="2" key="1">
    <citation type="submission" date="2023-06" db="EMBL/GenBank/DDBJ databases">
        <authorList>
            <person name="Noh H."/>
        </authorList>
    </citation>
    <scope>NUCLEOTIDE SEQUENCE</scope>
    <source>
        <strain evidence="2">DUCC20226</strain>
    </source>
</reference>
<keyword evidence="1" id="KW-0812">Transmembrane</keyword>
<dbReference type="AlphaFoldDB" id="A0AAD9S7E7"/>
<feature type="transmembrane region" description="Helical" evidence="1">
    <location>
        <begin position="6"/>
        <end position="29"/>
    </location>
</feature>
<organism evidence="2 3">
    <name type="scientific">Phomopsis amygdali</name>
    <name type="common">Fusicoccum amygdali</name>
    <dbReference type="NCBI Taxonomy" id="1214568"/>
    <lineage>
        <taxon>Eukaryota</taxon>
        <taxon>Fungi</taxon>
        <taxon>Dikarya</taxon>
        <taxon>Ascomycota</taxon>
        <taxon>Pezizomycotina</taxon>
        <taxon>Sordariomycetes</taxon>
        <taxon>Sordariomycetidae</taxon>
        <taxon>Diaporthales</taxon>
        <taxon>Diaporthaceae</taxon>
        <taxon>Diaporthe</taxon>
    </lineage>
</organism>
<accession>A0AAD9S7E7</accession>
<feature type="transmembrane region" description="Helical" evidence="1">
    <location>
        <begin position="284"/>
        <end position="304"/>
    </location>
</feature>
<dbReference type="EMBL" id="JAUJFL010000006">
    <property type="protein sequence ID" value="KAK2600998.1"/>
    <property type="molecule type" value="Genomic_DNA"/>
</dbReference>
<evidence type="ECO:0000313" key="2">
    <source>
        <dbReference type="EMBL" id="KAK2600998.1"/>
    </source>
</evidence>
<dbReference type="Proteomes" id="UP001265746">
    <property type="component" value="Unassembled WGS sequence"/>
</dbReference>
<proteinExistence type="predicted"/>
<feature type="transmembrane region" description="Helical" evidence="1">
    <location>
        <begin position="187"/>
        <end position="206"/>
    </location>
</feature>
<keyword evidence="1" id="KW-0472">Membrane</keyword>
<feature type="transmembrane region" description="Helical" evidence="1">
    <location>
        <begin position="79"/>
        <end position="99"/>
    </location>
</feature>
<feature type="transmembrane region" description="Helical" evidence="1">
    <location>
        <begin position="141"/>
        <end position="160"/>
    </location>
</feature>
<feature type="transmembrane region" description="Helical" evidence="1">
    <location>
        <begin position="426"/>
        <end position="450"/>
    </location>
</feature>
<keyword evidence="3" id="KW-1185">Reference proteome</keyword>
<dbReference type="PANTHER" id="PTHR37577">
    <property type="entry name" value="INTEGRAL MEMBRANE PROTEIN"/>
    <property type="match status" value="1"/>
</dbReference>
<dbReference type="PANTHER" id="PTHR37577:SF1">
    <property type="entry name" value="INTEGRAL MEMBRANE PROTEIN"/>
    <property type="match status" value="1"/>
</dbReference>
<evidence type="ECO:0000256" key="1">
    <source>
        <dbReference type="SAM" id="Phobius"/>
    </source>
</evidence>